<dbReference type="InterPro" id="IPR013347">
    <property type="entry name" value="MeTrfase_F_su"/>
</dbReference>
<dbReference type="GO" id="GO:0030269">
    <property type="term" value="F:tetrahydromethanopterin S-methyltransferase activity"/>
    <property type="evidence" value="ECO:0007669"/>
    <property type="project" value="InterPro"/>
</dbReference>
<keyword evidence="3" id="KW-0808">Transferase</keyword>
<keyword evidence="3" id="KW-0489">Methyltransferase</keyword>
<dbReference type="EMBL" id="HQ188220">
    <property type="protein sequence ID" value="ADQ42338.1"/>
    <property type="molecule type" value="Genomic_DNA"/>
</dbReference>
<sequence>MADEEIVSGEGAGAGKPITADIPYGKGLPTVLAPFMGPFDQITDSVLYRAQLVVRDQKLSSGVNAAMPIGAVVGFLFAILMVLLPVYIMT</sequence>
<feature type="domain" description="Tetrahydromethanopterin S-methyltransferase F subunit" evidence="2">
    <location>
        <begin position="27"/>
        <end position="88"/>
    </location>
</feature>
<dbReference type="NCBIfam" id="NF009776">
    <property type="entry name" value="PRK13275.1"/>
    <property type="match status" value="1"/>
</dbReference>
<evidence type="ECO:0000259" key="2">
    <source>
        <dbReference type="Pfam" id="PF09472"/>
    </source>
</evidence>
<dbReference type="AlphaFoldDB" id="E5KJU8"/>
<keyword evidence="1" id="KW-0472">Membrane</keyword>
<dbReference type="NCBIfam" id="TIGR02507">
    <property type="entry name" value="MtrF"/>
    <property type="match status" value="1"/>
</dbReference>
<keyword evidence="1" id="KW-0812">Transmembrane</keyword>
<dbReference type="GO" id="GO:0016020">
    <property type="term" value="C:membrane"/>
    <property type="evidence" value="ECO:0007669"/>
    <property type="project" value="InterPro"/>
</dbReference>
<reference evidence="3" key="1">
    <citation type="submission" date="2010-08" db="EMBL/GenBank/DDBJ databases">
        <title>Quorum sensing in methanogenic archaeon.</title>
        <authorList>
            <person name="Zhang G."/>
            <person name="Zhang F."/>
            <person name="Guo X."/>
            <person name="Ding G."/>
            <person name="Zhu J."/>
            <person name="Zhou L."/>
            <person name="Cai S."/>
            <person name="Liu X."/>
            <person name="Luo Y."/>
            <person name="Shi W."/>
            <person name="Dong X."/>
        </authorList>
    </citation>
    <scope>NUCLEOTIDE SEQUENCE</scope>
    <source>
        <strain evidence="3">6Ac</strain>
    </source>
</reference>
<dbReference type="RefSeq" id="WP_014587626.1">
    <property type="nucleotide sequence ID" value="NC_017527.1"/>
</dbReference>
<accession>E5KJU8</accession>
<dbReference type="GO" id="GO:0015948">
    <property type="term" value="P:methanogenesis"/>
    <property type="evidence" value="ECO:0007669"/>
    <property type="project" value="InterPro"/>
</dbReference>
<evidence type="ECO:0000256" key="1">
    <source>
        <dbReference type="SAM" id="Phobius"/>
    </source>
</evidence>
<dbReference type="OMA" id="PQMGAID"/>
<dbReference type="GO" id="GO:0032259">
    <property type="term" value="P:methylation"/>
    <property type="evidence" value="ECO:0007669"/>
    <property type="project" value="UniProtKB-KW"/>
</dbReference>
<protein>
    <submittedName>
        <fullName evidence="3">Tetrahydromethanopterin methyltransferase F</fullName>
    </submittedName>
</protein>
<proteinExistence type="predicted"/>
<name>E5KJU8_9EURY</name>
<dbReference type="Pfam" id="PF09472">
    <property type="entry name" value="MtrF"/>
    <property type="match status" value="1"/>
</dbReference>
<dbReference type="GeneID" id="12511268"/>
<evidence type="ECO:0000313" key="3">
    <source>
        <dbReference type="EMBL" id="ADQ42338.1"/>
    </source>
</evidence>
<feature type="transmembrane region" description="Helical" evidence="1">
    <location>
        <begin position="65"/>
        <end position="88"/>
    </location>
</feature>
<keyword evidence="1" id="KW-1133">Transmembrane helix</keyword>
<organism evidence="3">
    <name type="scientific">Methanothrix harundinacea</name>
    <dbReference type="NCBI Taxonomy" id="301375"/>
    <lineage>
        <taxon>Archaea</taxon>
        <taxon>Methanobacteriati</taxon>
        <taxon>Methanobacteriota</taxon>
        <taxon>Stenosarchaea group</taxon>
        <taxon>Methanomicrobia</taxon>
        <taxon>Methanotrichales</taxon>
        <taxon>Methanotrichaceae</taxon>
        <taxon>Methanothrix</taxon>
    </lineage>
</organism>